<dbReference type="AlphaFoldDB" id="A0A016UF82"/>
<dbReference type="OrthoDB" id="10505265at2759"/>
<proteinExistence type="predicted"/>
<keyword evidence="3" id="KW-1185">Reference proteome</keyword>
<evidence type="ECO:0000313" key="3">
    <source>
        <dbReference type="Proteomes" id="UP000024635"/>
    </source>
</evidence>
<sequence>MEMRSATPAKKKPSVGRVKPIPRANQKVTSSTPAPVNATTTASLRRPQLRSGVTQTSLMRRSHIAECEARLFERTAHVEALRERVRRFLQQAAFLRSERRGNNSLLQDSGSVDEARDEPIPDVFSHMMENPQSDTSLQNALQDVLSDVKKSLKEDVNEQACLSSLIYLCRCTLTDPPRACSINCFTLKALSSLYISNMDS</sequence>
<gene>
    <name evidence="2" type="primary">Acey_s0044.g1080</name>
    <name evidence="2" type="ORF">Y032_0044g1080</name>
</gene>
<evidence type="ECO:0000313" key="2">
    <source>
        <dbReference type="EMBL" id="EYC13283.1"/>
    </source>
</evidence>
<reference evidence="3" key="1">
    <citation type="journal article" date="2015" name="Nat. Genet.">
        <title>The genome and transcriptome of the zoonotic hookworm Ancylostoma ceylanicum identify infection-specific gene families.</title>
        <authorList>
            <person name="Schwarz E.M."/>
            <person name="Hu Y."/>
            <person name="Antoshechkin I."/>
            <person name="Miller M.M."/>
            <person name="Sternberg P.W."/>
            <person name="Aroian R.V."/>
        </authorList>
    </citation>
    <scope>NUCLEOTIDE SEQUENCE</scope>
    <source>
        <strain evidence="3">HY135</strain>
    </source>
</reference>
<name>A0A016UF82_9BILA</name>
<protein>
    <submittedName>
        <fullName evidence="2">Uncharacterized protein</fullName>
    </submittedName>
</protein>
<comment type="caution">
    <text evidence="2">The sequence shown here is derived from an EMBL/GenBank/DDBJ whole genome shotgun (WGS) entry which is preliminary data.</text>
</comment>
<feature type="region of interest" description="Disordered" evidence="1">
    <location>
        <begin position="1"/>
        <end position="57"/>
    </location>
</feature>
<evidence type="ECO:0000256" key="1">
    <source>
        <dbReference type="SAM" id="MobiDB-lite"/>
    </source>
</evidence>
<organism evidence="2 3">
    <name type="scientific">Ancylostoma ceylanicum</name>
    <dbReference type="NCBI Taxonomy" id="53326"/>
    <lineage>
        <taxon>Eukaryota</taxon>
        <taxon>Metazoa</taxon>
        <taxon>Ecdysozoa</taxon>
        <taxon>Nematoda</taxon>
        <taxon>Chromadorea</taxon>
        <taxon>Rhabditida</taxon>
        <taxon>Rhabditina</taxon>
        <taxon>Rhabditomorpha</taxon>
        <taxon>Strongyloidea</taxon>
        <taxon>Ancylostomatidae</taxon>
        <taxon>Ancylostomatinae</taxon>
        <taxon>Ancylostoma</taxon>
    </lineage>
</organism>
<feature type="compositionally biased region" description="Polar residues" evidence="1">
    <location>
        <begin position="26"/>
        <end position="43"/>
    </location>
</feature>
<accession>A0A016UF82</accession>
<dbReference type="Proteomes" id="UP000024635">
    <property type="component" value="Unassembled WGS sequence"/>
</dbReference>
<dbReference type="EMBL" id="JARK01001380">
    <property type="protein sequence ID" value="EYC13283.1"/>
    <property type="molecule type" value="Genomic_DNA"/>
</dbReference>